<accession>A0ABW2GDI1</accession>
<reference evidence="2" key="1">
    <citation type="journal article" date="2019" name="Int. J. Syst. Evol. Microbiol.">
        <title>The Global Catalogue of Microorganisms (GCM) 10K type strain sequencing project: providing services to taxonomists for standard genome sequencing and annotation.</title>
        <authorList>
            <consortium name="The Broad Institute Genomics Platform"/>
            <consortium name="The Broad Institute Genome Sequencing Center for Infectious Disease"/>
            <person name="Wu L."/>
            <person name="Ma J."/>
        </authorList>
    </citation>
    <scope>NUCLEOTIDE SEQUENCE [LARGE SCALE GENOMIC DNA]</scope>
    <source>
        <strain evidence="2">CGMCC 1.13681</strain>
    </source>
</reference>
<dbReference type="Gene3D" id="3.40.50.300">
    <property type="entry name" value="P-loop containing nucleotide triphosphate hydrolases"/>
    <property type="match status" value="1"/>
</dbReference>
<keyword evidence="1" id="KW-0547">Nucleotide-binding</keyword>
<dbReference type="InterPro" id="IPR027417">
    <property type="entry name" value="P-loop_NTPase"/>
</dbReference>
<gene>
    <name evidence="1" type="ORF">ACFQLX_11695</name>
</gene>
<comment type="caution">
    <text evidence="1">The sequence shown here is derived from an EMBL/GenBank/DDBJ whole genome shotgun (WGS) entry which is preliminary data.</text>
</comment>
<name>A0ABW2GDI1_9ACTN</name>
<evidence type="ECO:0000313" key="2">
    <source>
        <dbReference type="Proteomes" id="UP001596413"/>
    </source>
</evidence>
<dbReference type="Proteomes" id="UP001596413">
    <property type="component" value="Unassembled WGS sequence"/>
</dbReference>
<protein>
    <submittedName>
        <fullName evidence="1">ATP-binding protein</fullName>
    </submittedName>
</protein>
<dbReference type="PANTHER" id="PTHR34704:SF1">
    <property type="entry name" value="ATPASE"/>
    <property type="match status" value="1"/>
</dbReference>
<keyword evidence="1" id="KW-0067">ATP-binding</keyword>
<dbReference type="RefSeq" id="WP_386414288.1">
    <property type="nucleotide sequence ID" value="NZ_JBHSZO010000015.1"/>
</dbReference>
<keyword evidence="2" id="KW-1185">Reference proteome</keyword>
<sequence length="158" mass="17194">MLGVVSGRRMGKTYLLRALTEARGGFYFGATAATADESLRQFGAALARHAGAPAPFSFGTWDDAVSSLFALAAPDRGESPLLIVIDEFPYLAKAAPELPSLIQRETDRFQVRESRMRMLLCGSAIFAPRLPRRPDHRVVVRQVGVGVRGAPAGDRPRR</sequence>
<organism evidence="1 2">
    <name type="scientific">Streptomyces polyrhachis</name>
    <dbReference type="NCBI Taxonomy" id="1282885"/>
    <lineage>
        <taxon>Bacteria</taxon>
        <taxon>Bacillati</taxon>
        <taxon>Actinomycetota</taxon>
        <taxon>Actinomycetes</taxon>
        <taxon>Kitasatosporales</taxon>
        <taxon>Streptomycetaceae</taxon>
        <taxon>Streptomyces</taxon>
    </lineage>
</organism>
<evidence type="ECO:0000313" key="1">
    <source>
        <dbReference type="EMBL" id="MFC7218828.1"/>
    </source>
</evidence>
<dbReference type="PANTHER" id="PTHR34704">
    <property type="entry name" value="ATPASE"/>
    <property type="match status" value="1"/>
</dbReference>
<dbReference type="GO" id="GO:0005524">
    <property type="term" value="F:ATP binding"/>
    <property type="evidence" value="ECO:0007669"/>
    <property type="project" value="UniProtKB-KW"/>
</dbReference>
<dbReference type="EMBL" id="JBHSZO010000015">
    <property type="protein sequence ID" value="MFC7218828.1"/>
    <property type="molecule type" value="Genomic_DNA"/>
</dbReference>
<dbReference type="SUPFAM" id="SSF52540">
    <property type="entry name" value="P-loop containing nucleoside triphosphate hydrolases"/>
    <property type="match status" value="1"/>
</dbReference>
<proteinExistence type="predicted"/>